<feature type="region of interest" description="Disordered" evidence="1">
    <location>
        <begin position="280"/>
        <end position="304"/>
    </location>
</feature>
<dbReference type="Gene3D" id="3.30.2160.10">
    <property type="entry name" value="Hect, E3 ligase catalytic domain"/>
    <property type="match status" value="1"/>
</dbReference>
<proteinExistence type="predicted"/>
<organism evidence="2 3">
    <name type="scientific">Magallana gigas</name>
    <name type="common">Pacific oyster</name>
    <name type="synonym">Crassostrea gigas</name>
    <dbReference type="NCBI Taxonomy" id="29159"/>
    <lineage>
        <taxon>Eukaryota</taxon>
        <taxon>Metazoa</taxon>
        <taxon>Spiralia</taxon>
        <taxon>Lophotrochozoa</taxon>
        <taxon>Mollusca</taxon>
        <taxon>Bivalvia</taxon>
        <taxon>Autobranchia</taxon>
        <taxon>Pteriomorphia</taxon>
        <taxon>Ostreida</taxon>
        <taxon>Ostreoidea</taxon>
        <taxon>Ostreidae</taxon>
        <taxon>Magallana</taxon>
    </lineage>
</organism>
<dbReference type="GO" id="GO:0004842">
    <property type="term" value="F:ubiquitin-protein transferase activity"/>
    <property type="evidence" value="ECO:0007669"/>
    <property type="project" value="InterPro"/>
</dbReference>
<protein>
    <submittedName>
        <fullName evidence="2">Uncharacterized protein</fullName>
    </submittedName>
</protein>
<dbReference type="Proteomes" id="UP000005408">
    <property type="component" value="Unassembled WGS sequence"/>
</dbReference>
<dbReference type="InterPro" id="IPR035983">
    <property type="entry name" value="Hect_E3_ubiquitin_ligase"/>
</dbReference>
<dbReference type="EnsemblMetazoa" id="G6258.10">
    <property type="protein sequence ID" value="G6258.10:cds"/>
    <property type="gene ID" value="G6258"/>
</dbReference>
<dbReference type="AlphaFoldDB" id="A0A8W8NLA6"/>
<reference evidence="2" key="1">
    <citation type="submission" date="2022-08" db="UniProtKB">
        <authorList>
            <consortium name="EnsemblMetazoa"/>
        </authorList>
    </citation>
    <scope>IDENTIFICATION</scope>
    <source>
        <strain evidence="2">05x7-T-G4-1.051#20</strain>
    </source>
</reference>
<evidence type="ECO:0000313" key="3">
    <source>
        <dbReference type="Proteomes" id="UP000005408"/>
    </source>
</evidence>
<name>A0A8W8NLA6_MAGGI</name>
<evidence type="ECO:0000256" key="1">
    <source>
        <dbReference type="SAM" id="MobiDB-lite"/>
    </source>
</evidence>
<dbReference type="Gene3D" id="3.90.1750.10">
    <property type="entry name" value="Hect, E3 ligase catalytic domains"/>
    <property type="match status" value="1"/>
</dbReference>
<keyword evidence="3" id="KW-1185">Reference proteome</keyword>
<dbReference type="SUPFAM" id="SSF56204">
    <property type="entry name" value="Hect, E3 ligase catalytic domain"/>
    <property type="match status" value="1"/>
</dbReference>
<accession>A0A8W8NLA6</accession>
<evidence type="ECO:0000313" key="2">
    <source>
        <dbReference type="EnsemblMetazoa" id="G6258.10:cds"/>
    </source>
</evidence>
<sequence>MSHYKGKVGEIRRKSVSIRHESLMIIFDDSGQFDYDGGGYRREFYSTFFQKAIRDRGLFVGNYPRLLPNFTQDRLDDLTAVGIGIVEAILNFDCGFPYLHPGLYHFMMDHDDFEHYLMVDDIPNPAVKHLVNLLLECETDDQINDVIQSDEGVIVEHIGWPTGKQYNMKNREQLITLLTRYSIIDERRPAIDALKKGLNYLKFLEKIKDVSLLEPLFVHSEEYSINKQYLKKLLLPALEGLNAANDKLKKAKEYALRSVNEINDDEAKTLYHFITGLSSPSVKPRTTPRLNSSCPIPDRSFQRP</sequence>